<evidence type="ECO:0000256" key="4">
    <source>
        <dbReference type="ARBA" id="ARBA00023125"/>
    </source>
</evidence>
<dbReference type="PANTHER" id="PTHR12087">
    <property type="entry name" value="ORIGIN RECOGNITION COMPLEX SUBUNIT 4"/>
    <property type="match status" value="1"/>
</dbReference>
<sequence>MKKYTSFSSSNDQSQDELSFSFPKRQKKRKKNGRIVKTSVKKAKTEEIHDIQENKRHCFESVSRNISNSLLNEEDDELIGNNDHITTKTFSSKKHDKRNSRKLIEISNKYEGYHKAENILDERFSKAKKKTIKSTMSFFQGSDQLKNTNIRECIEVELQEDTNKETNDPNFWSDNLKVSDKDQDPIDMSSDDPLTSPFTNTYTTCTKKGRRKSYKLEDNKNISKNFNVIINSNATNFNNQNDSNLISNKLSNSFERLFKEKISYEHEKKQDITENKSIFNNFKSHILEKLTGRKYAPIVGLDSEYTKLRELLYRTINSGESNTCLIIGPKSSGKSNIVNTAIDSLNEFSSYFFVVRLNGIIQTDDRLALKEIARQLNVKMNLDDKENAASSFSDNLFKILAILSHPRELNLIDDNKNSGEFDSSYNPLSSNITFISVIFVLDNFDLFTQHHRQTLLYNLFDISQTKKAPIAVIGLTCALDSVESLEKRVKSRFSHRIIQIKHPDNLELFIKICRSGLTIDYEPPSELSLEEREKELQFIKNWNKGIDDLFQEGNSVYQLVKKLFMTSKDIRIFYSHCIIPIVLLSSSSLSNLQKNSFFSENLFNSHNKITLLNGISLLQLSLLICAARIDTRDIDALNFNMVYKEYYELVTKTTSSSTFSVIKNTSIRLWERDILLDAWEKLCNSNFLQPCNTNLTNIGGLDRECRMYRVEIILMDLISYIEKVKTIPTILKRWSKDVVA</sequence>
<dbReference type="EMBL" id="LFVZ01000007">
    <property type="protein sequence ID" value="KTW28381.1"/>
    <property type="molecule type" value="Genomic_DNA"/>
</dbReference>
<gene>
    <name evidence="9" type="ORF">T552_01642</name>
</gene>
<proteinExistence type="inferred from homology"/>
<evidence type="ECO:0000256" key="5">
    <source>
        <dbReference type="ARBA" id="ARBA00023242"/>
    </source>
</evidence>
<dbReference type="InterPro" id="IPR016527">
    <property type="entry name" value="ORC4"/>
</dbReference>
<evidence type="ECO:0000256" key="6">
    <source>
        <dbReference type="SAM" id="MobiDB-lite"/>
    </source>
</evidence>
<dbReference type="GO" id="GO:0005664">
    <property type="term" value="C:nuclear origin of replication recognition complex"/>
    <property type="evidence" value="ECO:0007669"/>
    <property type="project" value="TreeGrafter"/>
</dbReference>
<comment type="caution">
    <text evidence="9">The sequence shown here is derived from an EMBL/GenBank/DDBJ whole genome shotgun (WGS) entry which is preliminary data.</text>
</comment>
<dbReference type="GeneID" id="28936421"/>
<dbReference type="GO" id="GO:0003688">
    <property type="term" value="F:DNA replication origin binding"/>
    <property type="evidence" value="ECO:0007669"/>
    <property type="project" value="TreeGrafter"/>
</dbReference>
<dbReference type="RefSeq" id="XP_018225924.1">
    <property type="nucleotide sequence ID" value="XM_018370218.1"/>
</dbReference>
<evidence type="ECO:0000256" key="1">
    <source>
        <dbReference type="ARBA" id="ARBA00004123"/>
    </source>
</evidence>
<protein>
    <submittedName>
        <fullName evidence="9">Uncharacterized protein</fullName>
    </submittedName>
</protein>
<evidence type="ECO:0000313" key="9">
    <source>
        <dbReference type="EMBL" id="KTW28381.1"/>
    </source>
</evidence>
<reference evidence="10" key="1">
    <citation type="journal article" date="2016" name="Nat. Commun.">
        <title>Genome analysis of three Pneumocystis species reveals adaptation mechanisms to life exclusively in mammalian hosts.</title>
        <authorList>
            <person name="Ma L."/>
            <person name="Chen Z."/>
            <person name="Huang D.W."/>
            <person name="Kutty G."/>
            <person name="Ishihara M."/>
            <person name="Wang H."/>
            <person name="Abouelleil A."/>
            <person name="Bishop L."/>
            <person name="Davey E."/>
            <person name="Deng R."/>
            <person name="Deng X."/>
            <person name="Fan L."/>
            <person name="Fantoni G."/>
            <person name="Fitzgerald M."/>
            <person name="Gogineni E."/>
            <person name="Goldberg J.M."/>
            <person name="Handley G."/>
            <person name="Hu X."/>
            <person name="Huber C."/>
            <person name="Jiao X."/>
            <person name="Jones K."/>
            <person name="Levin J.Z."/>
            <person name="Liu Y."/>
            <person name="Macdonald P."/>
            <person name="Melnikov A."/>
            <person name="Raley C."/>
            <person name="Sassi M."/>
            <person name="Sherman B.T."/>
            <person name="Song X."/>
            <person name="Sykes S."/>
            <person name="Tran B."/>
            <person name="Walsh L."/>
            <person name="Xia Y."/>
            <person name="Yang J."/>
            <person name="Young S."/>
            <person name="Zeng Q."/>
            <person name="Zheng X."/>
            <person name="Stephens R."/>
            <person name="Nusbaum C."/>
            <person name="Birren B.W."/>
            <person name="Azadi P."/>
            <person name="Lempicki R.A."/>
            <person name="Cuomo C.A."/>
            <person name="Kovacs J.A."/>
        </authorList>
    </citation>
    <scope>NUCLEOTIDE SEQUENCE [LARGE SCALE GENOMIC DNA]</scope>
    <source>
        <strain evidence="10">B80</strain>
    </source>
</reference>
<name>A0A0W4ZJ28_PNEC8</name>
<dbReference type="Pfam" id="PF13191">
    <property type="entry name" value="AAA_16"/>
    <property type="match status" value="1"/>
</dbReference>
<evidence type="ECO:0000256" key="2">
    <source>
        <dbReference type="ARBA" id="ARBA00005334"/>
    </source>
</evidence>
<keyword evidence="5" id="KW-0539">Nucleus</keyword>
<keyword evidence="10" id="KW-1185">Reference proteome</keyword>
<dbReference type="GO" id="GO:0006270">
    <property type="term" value="P:DNA replication initiation"/>
    <property type="evidence" value="ECO:0007669"/>
    <property type="project" value="TreeGrafter"/>
</dbReference>
<dbReference type="SUPFAM" id="SSF52540">
    <property type="entry name" value="P-loop containing nucleoside triphosphate hydrolases"/>
    <property type="match status" value="1"/>
</dbReference>
<comment type="subcellular location">
    <subcellularLocation>
        <location evidence="1">Nucleus</location>
    </subcellularLocation>
</comment>
<dbReference type="Pfam" id="PF14629">
    <property type="entry name" value="ORC4_C"/>
    <property type="match status" value="1"/>
</dbReference>
<dbReference type="InterPro" id="IPR027417">
    <property type="entry name" value="P-loop_NTPase"/>
</dbReference>
<dbReference type="AlphaFoldDB" id="A0A0W4ZJ28"/>
<feature type="region of interest" description="Disordered" evidence="6">
    <location>
        <begin position="1"/>
        <end position="41"/>
    </location>
</feature>
<feature type="compositionally biased region" description="Polar residues" evidence="6">
    <location>
        <begin position="1"/>
        <end position="18"/>
    </location>
</feature>
<evidence type="ECO:0000259" key="8">
    <source>
        <dbReference type="Pfam" id="PF14629"/>
    </source>
</evidence>
<keyword evidence="4" id="KW-0238">DNA-binding</keyword>
<feature type="compositionally biased region" description="Basic residues" evidence="6">
    <location>
        <begin position="24"/>
        <end position="41"/>
    </location>
</feature>
<dbReference type="OrthoDB" id="343623at2759"/>
<evidence type="ECO:0000313" key="10">
    <source>
        <dbReference type="Proteomes" id="UP000054454"/>
    </source>
</evidence>
<dbReference type="InterPro" id="IPR032705">
    <property type="entry name" value="ORC4_C"/>
</dbReference>
<comment type="similarity">
    <text evidence="2">Belongs to the ORC4 family.</text>
</comment>
<dbReference type="Proteomes" id="UP000054454">
    <property type="component" value="Unassembled WGS sequence"/>
</dbReference>
<evidence type="ECO:0000259" key="7">
    <source>
        <dbReference type="Pfam" id="PF13191"/>
    </source>
</evidence>
<feature type="domain" description="Orc1-like AAA ATPase" evidence="7">
    <location>
        <begin position="298"/>
        <end position="473"/>
    </location>
</feature>
<organism evidence="9 10">
    <name type="scientific">Pneumocystis carinii (strain B80)</name>
    <name type="common">Rat pneumocystis pneumonia agent</name>
    <name type="synonym">Pneumocystis carinii f. sp. carinii</name>
    <dbReference type="NCBI Taxonomy" id="1408658"/>
    <lineage>
        <taxon>Eukaryota</taxon>
        <taxon>Fungi</taxon>
        <taxon>Dikarya</taxon>
        <taxon>Ascomycota</taxon>
        <taxon>Taphrinomycotina</taxon>
        <taxon>Pneumocystomycetes</taxon>
        <taxon>Pneumocystaceae</taxon>
        <taxon>Pneumocystis</taxon>
    </lineage>
</organism>
<accession>A0A0W4ZJ28</accession>
<feature type="domain" description="Origin recognition complex subunit 4 C-terminal" evidence="8">
    <location>
        <begin position="511"/>
        <end position="718"/>
    </location>
</feature>
<keyword evidence="3" id="KW-0235">DNA replication</keyword>
<dbReference type="InterPro" id="IPR041664">
    <property type="entry name" value="AAA_16"/>
</dbReference>
<dbReference type="PANTHER" id="PTHR12087:SF0">
    <property type="entry name" value="ORIGIN RECOGNITION COMPLEX SUBUNIT 4"/>
    <property type="match status" value="1"/>
</dbReference>
<dbReference type="VEuPathDB" id="FungiDB:T552_01642"/>
<evidence type="ECO:0000256" key="3">
    <source>
        <dbReference type="ARBA" id="ARBA00022705"/>
    </source>
</evidence>
<dbReference type="Gene3D" id="3.40.50.300">
    <property type="entry name" value="P-loop containing nucleotide triphosphate hydrolases"/>
    <property type="match status" value="1"/>
</dbReference>